<evidence type="ECO:0000313" key="1">
    <source>
        <dbReference type="EMBL" id="QTD39024.1"/>
    </source>
</evidence>
<dbReference type="RefSeq" id="WP_207973135.1">
    <property type="nucleotide sequence ID" value="NZ_CP071795.1"/>
</dbReference>
<gene>
    <name evidence="1" type="ORF">JL193_07180</name>
</gene>
<reference evidence="1 2" key="1">
    <citation type="submission" date="2021-03" db="EMBL/GenBank/DDBJ databases">
        <title>Complete genome of Polaribacter_sp.G4M1.</title>
        <authorList>
            <person name="Jeong S.W."/>
            <person name="Bae J.W."/>
        </authorList>
    </citation>
    <scope>NUCLEOTIDE SEQUENCE [LARGE SCALE GENOMIC DNA]</scope>
    <source>
        <strain evidence="1 2">G4M1</strain>
    </source>
</reference>
<accession>A0ABX7SXP3</accession>
<dbReference type="Proteomes" id="UP000663935">
    <property type="component" value="Chromosome"/>
</dbReference>
<sequence length="2099" mass="236253">MPEINNIPTKRYYPTLSSVVTEEDIPDILGFLKDGISNLLKKVHFKDLQFSKSARGDAAFYSLSIVTKDRLDIEVPGTGIFLILNPDIEGEDIDISSFPITIEYQWQLLAYVRSFNLEQFDFSPKAFFETALIALSISEEQAVANFINTFTEPINGNSSLQQFVEDLNNYNSSWNLVTPTQETTITNVVQDIYTKTEDYATIIAFGKYILNNDLGETKQKLKEFFKNLLPQDIEEYIKNILIPKFKATLLLRAGLEFPRSILKPVYPENSTDPYPDLEIIPEDDQGNPKVVLSFGEALFYADTENGFGYNMDVILNTSKPAMIGNTGLIINIRNLKIDLSTKENIVEADLDNRPPEFMGVYTERTDIILPKKWFDKETSQTLAITGEKLLIGTGGISGTIALRATYAVDDNKQVTDYYSEYFNLDYSTSVTVLSNQTEISITSDENLLTHINSLESPYDLKFKYPLTIITSTGNKTFENEEEYNDFINLIDPNQFIWFKLGSNPEKAWRLGFNRFDLTFHHGQVVESNLKARLEIPKFNDPNKAGDEKATIDLDGHWYSSEDFSLTASFLQDPLRLNLFNFVNINFVSVEIGKDDDRFFLGTACEITFENAIMKKVLGDQKIILPRVRIYDDGSMEIVGGNAFIPTNISLNLGPIEMAVTGIHFGSYQQEDSQGRIRKYNYWGFDGAISLDPLGIDARGEGVKYYYTVDNDEFGDEGDNFLRIQTIEVNLVIPGSASPGSALAIISGMLSIPQPGESPEYIGKVSLKLPKAKIAGSAAMALQPKYPAFVVDANIDLPAPIPIGPLGIYGFRGLLGFRYVAEKEAVGLISGEDTWYDYYTYPPKGVDVSKFSGPERTEEYDFPVSLGAGAVLGTSFDSGTVISVRAMLLLSLPSLFLVEGKASILSARLGLDDNREPPFFAFVAWGDNSIEMGMGADFKLPQNSGWIMSLYADVQAGFFFNGQKSWYVNFGTKENPVTARILTIVTAQSYLMLSASGIEAGARVEFNLRKRFGPAKVHIYAYLEMGGFISFERPQIGGYLALGGKVDIDIWIVGVTIGLDAIFSVEAPKPFLIYAEIRLRACVKILWVRICKSFTVKIKLGRENKLIDRNPIPALPYENGEYSSNRTKELVQGVNMLTNESFELDFIKVDSDDSFVVNPNITINSTIPLDTYIDIKTAKGLNPSAVSTIIGGHTGRADNFIDLIPPNKVIRGGKEIRQVKHKYSIVGIEIKALSASNEWVDYHPFEALVKSGDRSKVSNLRIGYWQRTGNQYDAIRLLATNPFSYTEAGEPGWLVPEEYGVTPSELFCKSEEIAYDCTNFLNKDLDTVYYPPQQYIGHFINGAYFTLEGNFETSVNTNEDGTQNVTISDDNFRIKGTPNDLEFDRFSDFNKSLEFDNGNNLVIILPSSSVEVSLKLTTYGEDVTIRYYKSDGLENNNTIYSEIGDVTKTASELSEEITYSKKDDIDNKDILISKIVIETKNKTNGGIGFMQIQNPESRNEKAFEVGKQVNNQVGAYYYTTSLQEICWMTVENKEYNLTIPEQEAVEKEQKDMVAASQKTIQPIWRPNTKYYIRFRLKDEVDNGANEGIFDYYYGFKTAGPVGHYHKDSDVDYLPTGANPDQYPLTSLRQYIDYERSYPNADGSLLQAKPLFYGHNECKIAIYFSRSLTYHMLSKWEAYNGLPELAGNMHIAIKDPITDMVIPYPLPADFDKQLIPNEQAFATLLEVDWIDISLPPNNEELEVPQELNIIDKDGQLLGNYKVLFSELDNRFIRIDDEAALSDNLDLIGGKIQWEVSDANIEQTILNIGKEENANWNTDNNPRIPAHLQLLNNMVNHINENNDVIKCNLKIGKPIVPNSYSFNTTLTNLQPSKLYTALIYNAFDKDSTGLLENTKSEEVHQFVFQTSKYKDFERQVKSYWLQELDNDNNVLEEKQAVFEVILDVSDFDIATAYNIVAGNTDTNSDSLEFKYYHLFDRAIEGALNITPINPPENTEFNILKNINTDKTIGILIRNPEPFNIPKIPLEDIQGSISVVDASSGAPDNAYKVLYSKDYSQALIMHNSKEITANTLNFNFQYKIWNGSEYVKNSDVLVENILIKKEN</sequence>
<name>A0ABX7SXP3_9FLAO</name>
<keyword evidence="2" id="KW-1185">Reference proteome</keyword>
<dbReference type="EMBL" id="CP071795">
    <property type="protein sequence ID" value="QTD39024.1"/>
    <property type="molecule type" value="Genomic_DNA"/>
</dbReference>
<organism evidence="1 2">
    <name type="scientific">Polaribacter batillariae</name>
    <dbReference type="NCBI Taxonomy" id="2808900"/>
    <lineage>
        <taxon>Bacteria</taxon>
        <taxon>Pseudomonadati</taxon>
        <taxon>Bacteroidota</taxon>
        <taxon>Flavobacteriia</taxon>
        <taxon>Flavobacteriales</taxon>
        <taxon>Flavobacteriaceae</taxon>
    </lineage>
</organism>
<evidence type="ECO:0000313" key="2">
    <source>
        <dbReference type="Proteomes" id="UP000663935"/>
    </source>
</evidence>
<proteinExistence type="predicted"/>
<protein>
    <submittedName>
        <fullName evidence="1">Uncharacterized protein</fullName>
    </submittedName>
</protein>